<proteinExistence type="predicted"/>
<dbReference type="EMBL" id="JAVHNS010000002">
    <property type="protein sequence ID" value="KAK6362199.1"/>
    <property type="molecule type" value="Genomic_DNA"/>
</dbReference>
<feature type="signal peptide" evidence="1">
    <location>
        <begin position="1"/>
        <end position="17"/>
    </location>
</feature>
<feature type="chain" id="PRO_5043541560" evidence="1">
    <location>
        <begin position="18"/>
        <end position="372"/>
    </location>
</feature>
<accession>A0AAV9VM17</accession>
<sequence length="372" mass="39774">MKFQLASILGLLALSEASVLDRRQGGVCHHDLCLRAIIPEYSGAQDCANYWPNSQVTVTPTAVTVTISTTTTASFTQTDTQTDTNTVYETKTFTEATTIVASTVSVTATITTALPSLTTLFKRQGGSITFSDATTTALVPSYVSKCSGWIRYSSACSCLTKDVVTAAAPTTTIIIGETISTTATIAPTLVTVTDIITSASTTVIEPVTTVTESVTVATVAWAAVHIMGRDDDENKANQYLMVGPEIDSVNHPGVRRVTWTGVKASATKFNMNLSNGNIKVEQGGAFVCAQFVAADALFVYILSEVDSTRYSAPKLTFTISGSNNLILDSAPYVKMGYTANEGENWIIAKDTPNWSLFQATETFFKVVNAYEE</sequence>
<reference evidence="2 3" key="1">
    <citation type="submission" date="2019-10" db="EMBL/GenBank/DDBJ databases">
        <authorList>
            <person name="Palmer J.M."/>
        </authorList>
    </citation>
    <scope>NUCLEOTIDE SEQUENCE [LARGE SCALE GENOMIC DNA]</scope>
    <source>
        <strain evidence="2 3">TWF730</strain>
    </source>
</reference>
<dbReference type="Proteomes" id="UP001373714">
    <property type="component" value="Unassembled WGS sequence"/>
</dbReference>
<dbReference type="AlphaFoldDB" id="A0AAV9VM17"/>
<evidence type="ECO:0000313" key="2">
    <source>
        <dbReference type="EMBL" id="KAK6362199.1"/>
    </source>
</evidence>
<name>A0AAV9VM17_9PEZI</name>
<protein>
    <submittedName>
        <fullName evidence="2">Uncharacterized protein</fullName>
    </submittedName>
</protein>
<keyword evidence="3" id="KW-1185">Reference proteome</keyword>
<comment type="caution">
    <text evidence="2">The sequence shown here is derived from an EMBL/GenBank/DDBJ whole genome shotgun (WGS) entry which is preliminary data.</text>
</comment>
<evidence type="ECO:0000256" key="1">
    <source>
        <dbReference type="SAM" id="SignalP"/>
    </source>
</evidence>
<evidence type="ECO:0000313" key="3">
    <source>
        <dbReference type="Proteomes" id="UP001373714"/>
    </source>
</evidence>
<keyword evidence="1" id="KW-0732">Signal</keyword>
<organism evidence="2 3">
    <name type="scientific">Orbilia blumenaviensis</name>
    <dbReference type="NCBI Taxonomy" id="1796055"/>
    <lineage>
        <taxon>Eukaryota</taxon>
        <taxon>Fungi</taxon>
        <taxon>Dikarya</taxon>
        <taxon>Ascomycota</taxon>
        <taxon>Pezizomycotina</taxon>
        <taxon>Orbiliomycetes</taxon>
        <taxon>Orbiliales</taxon>
        <taxon>Orbiliaceae</taxon>
        <taxon>Orbilia</taxon>
    </lineage>
</organism>
<gene>
    <name evidence="2" type="ORF">TWF730_005895</name>
</gene>